<dbReference type="RefSeq" id="WP_344528660.1">
    <property type="nucleotide sequence ID" value="NZ_BAAAPE010000008.1"/>
</dbReference>
<dbReference type="Proteomes" id="UP001500016">
    <property type="component" value="Unassembled WGS sequence"/>
</dbReference>
<comment type="caution">
    <text evidence="2">The sequence shown here is derived from an EMBL/GenBank/DDBJ whole genome shotgun (WGS) entry which is preliminary data.</text>
</comment>
<dbReference type="PANTHER" id="PTHR43162:SF1">
    <property type="entry name" value="PRESTALK A DIFFERENTIATION PROTEIN A"/>
    <property type="match status" value="1"/>
</dbReference>
<dbReference type="EMBL" id="BAAAPE010000008">
    <property type="protein sequence ID" value="GAA2076989.1"/>
    <property type="molecule type" value="Genomic_DNA"/>
</dbReference>
<keyword evidence="3" id="KW-1185">Reference proteome</keyword>
<evidence type="ECO:0000313" key="2">
    <source>
        <dbReference type="EMBL" id="GAA2076989.1"/>
    </source>
</evidence>
<dbReference type="Pfam" id="PF13460">
    <property type="entry name" value="NAD_binding_10"/>
    <property type="match status" value="1"/>
</dbReference>
<dbReference type="InterPro" id="IPR036291">
    <property type="entry name" value="NAD(P)-bd_dom_sf"/>
</dbReference>
<dbReference type="InterPro" id="IPR016040">
    <property type="entry name" value="NAD(P)-bd_dom"/>
</dbReference>
<reference evidence="3" key="1">
    <citation type="journal article" date="2019" name="Int. J. Syst. Evol. Microbiol.">
        <title>The Global Catalogue of Microorganisms (GCM) 10K type strain sequencing project: providing services to taxonomists for standard genome sequencing and annotation.</title>
        <authorList>
            <consortium name="The Broad Institute Genomics Platform"/>
            <consortium name="The Broad Institute Genome Sequencing Center for Infectious Disease"/>
            <person name="Wu L."/>
            <person name="Ma J."/>
        </authorList>
    </citation>
    <scope>NUCLEOTIDE SEQUENCE [LARGE SCALE GENOMIC DNA]</scope>
    <source>
        <strain evidence="3">JCM 15478</strain>
    </source>
</reference>
<name>A0ABP5HKM4_9ACTN</name>
<feature type="domain" description="NAD(P)-binding" evidence="1">
    <location>
        <begin position="6"/>
        <end position="181"/>
    </location>
</feature>
<dbReference type="InterPro" id="IPR051604">
    <property type="entry name" value="Ergot_Alk_Oxidoreductase"/>
</dbReference>
<dbReference type="Gene3D" id="3.40.50.720">
    <property type="entry name" value="NAD(P)-binding Rossmann-like Domain"/>
    <property type="match status" value="1"/>
</dbReference>
<organism evidence="2 3">
    <name type="scientific">Streptomyces albiaxialis</name>
    <dbReference type="NCBI Taxonomy" id="329523"/>
    <lineage>
        <taxon>Bacteria</taxon>
        <taxon>Bacillati</taxon>
        <taxon>Actinomycetota</taxon>
        <taxon>Actinomycetes</taxon>
        <taxon>Kitasatosporales</taxon>
        <taxon>Streptomycetaceae</taxon>
        <taxon>Streptomyces</taxon>
    </lineage>
</organism>
<dbReference type="SUPFAM" id="SSF51735">
    <property type="entry name" value="NAD(P)-binding Rossmann-fold domains"/>
    <property type="match status" value="1"/>
</dbReference>
<accession>A0ABP5HKM4</accession>
<evidence type="ECO:0000313" key="3">
    <source>
        <dbReference type="Proteomes" id="UP001500016"/>
    </source>
</evidence>
<evidence type="ECO:0000259" key="1">
    <source>
        <dbReference type="Pfam" id="PF13460"/>
    </source>
</evidence>
<gene>
    <name evidence="2" type="ORF">GCM10009801_32760</name>
</gene>
<protein>
    <submittedName>
        <fullName evidence="2">NAD(P)H-binding protein</fullName>
    </submittedName>
</protein>
<proteinExistence type="predicted"/>
<sequence length="284" mass="29648">MHLVTGATGPVGRALVDALLADGAAVRAISRDPSAAGLPAGADVVEGDPRKPGTLALHGASTLFVHPRAVGEEAVDPLLAAAAEQGVRRVVVMSAINVEDEPAHQPSRFNGDRNKEVEDAVVRGPLPWVSVRPSSFALNALTMWAGQIRAGDVVRGPYASFAEAFVHEKDVAELIARALRDETLDGRHLPVTGPRSLTHAEAVTVIGEVLGRPLRHEEIPAEAAARAMVGPGGLPEPFVEALMARYARGEGRPAAVAGQPGGRTFAQWVADHAADFGGERGEGR</sequence>
<dbReference type="PANTHER" id="PTHR43162">
    <property type="match status" value="1"/>
</dbReference>